<protein>
    <submittedName>
        <fullName evidence="2">Uncharacterized protein</fullName>
    </submittedName>
</protein>
<keyword evidence="1" id="KW-1185">Reference proteome</keyword>
<accession>A0A914Z880</accession>
<evidence type="ECO:0000313" key="1">
    <source>
        <dbReference type="Proteomes" id="UP000887577"/>
    </source>
</evidence>
<dbReference type="InterPro" id="IPR014803">
    <property type="entry name" value="DNA_repair_Nse5/Nse6"/>
</dbReference>
<sequence>MTTNNEEYLFEFPSFPNLSLEDRRRLTCTAMIVFACTENERLTEDTIYSNLARNLPINPLTQTPYMFPYFGPYNTTVDEFLRLPEIASVVYRIHMTDTLTKNQSKYFQSYMKLFNLNQSNFHQFRYCIIESIKEATTLGLTNKLGSITLETLCTVFNNIRLITITYGWKIQKEGRIPFLNNNTLLQFLCTFCSRDVVIRVPSSRSKPPTIRLRNHPKYLLSEQIEAEQILSKKAVEFYFKYLNNNSENVDWKIDLSEVNYNCNETCASPYRSMFLDNIYAALHHGTDVNDFNSLSNYIVKYTKAPLTCGKHFNITPNSELNLLLEMISAKGLAPLKFWDKEKIELYLKIVDELTETLNQFDRNFVFNQIELTLDKSGLLMFYYLWSFNKMAKHILIVTQGPKFLNCEEIADAINSRFNYDIYKWLKMFNLQTVDDLFEKEELQDRLNAICVKRKDQIKFYRNMESIMKDRNLYPGFPFTAKKRLLNCLQEMRLRNYGENGYVDEQTLNESYYYCYKRYLDGNEKIKLFGQNYPTVFEFLKEFEFDEISIATNVDGEYLYGLRMKFQDAYETILEQKKLCYESLKQWMGMRKKDFENKAAGPQSPFTSLKKGRLNYDSEFLKSTKLFLARRL</sequence>
<organism evidence="1 2">
    <name type="scientific">Panagrolaimus superbus</name>
    <dbReference type="NCBI Taxonomy" id="310955"/>
    <lineage>
        <taxon>Eukaryota</taxon>
        <taxon>Metazoa</taxon>
        <taxon>Ecdysozoa</taxon>
        <taxon>Nematoda</taxon>
        <taxon>Chromadorea</taxon>
        <taxon>Rhabditida</taxon>
        <taxon>Tylenchina</taxon>
        <taxon>Panagrolaimomorpha</taxon>
        <taxon>Panagrolaimoidea</taxon>
        <taxon>Panagrolaimidae</taxon>
        <taxon>Panagrolaimus</taxon>
    </lineage>
</organism>
<evidence type="ECO:0000313" key="2">
    <source>
        <dbReference type="WBParaSite" id="PSU_v2.g854.t1"/>
    </source>
</evidence>
<reference evidence="2" key="1">
    <citation type="submission" date="2022-11" db="UniProtKB">
        <authorList>
            <consortium name="WormBaseParasite"/>
        </authorList>
    </citation>
    <scope>IDENTIFICATION</scope>
</reference>
<dbReference type="Pfam" id="PF08691">
    <property type="entry name" value="Nse5"/>
    <property type="match status" value="1"/>
</dbReference>
<dbReference type="AlphaFoldDB" id="A0A914Z880"/>
<proteinExistence type="predicted"/>
<dbReference type="WBParaSite" id="PSU_v2.g854.t1">
    <property type="protein sequence ID" value="PSU_v2.g854.t1"/>
    <property type="gene ID" value="PSU_v2.g854"/>
</dbReference>
<dbReference type="Proteomes" id="UP000887577">
    <property type="component" value="Unplaced"/>
</dbReference>
<name>A0A914Z880_9BILA</name>